<dbReference type="InterPro" id="IPR007372">
    <property type="entry name" value="Lipid/polyisoprenoid-bd_YceI"/>
</dbReference>
<dbReference type="InterPro" id="IPR036761">
    <property type="entry name" value="TTHA0802/YceI-like_sf"/>
</dbReference>
<reference evidence="3 4" key="1">
    <citation type="journal article" date="2012" name="J. Bacteriol.">
        <title>Genome Sequence of Radiation-Resistant Modestobacter marinus Strain BC501, a Representative Actinobacterium That Thrives on Calcareous Stone Surfaces.</title>
        <authorList>
            <person name="Normand P."/>
            <person name="Gury J."/>
            <person name="Pujic P."/>
            <person name="Chouaia B."/>
            <person name="Crotti E."/>
            <person name="Brusetti L."/>
            <person name="Daffonchio D."/>
            <person name="Vacherie B."/>
            <person name="Barbe V."/>
            <person name="Medigue C."/>
            <person name="Calteau A."/>
            <person name="Ghodhbane-Gtari F."/>
            <person name="Essoussi I."/>
            <person name="Nouioui I."/>
            <person name="Abbassi-Ghozzi I."/>
            <person name="Gtari M."/>
        </authorList>
    </citation>
    <scope>NUCLEOTIDE SEQUENCE [LARGE SCALE GENOMIC DNA]</scope>
    <source>
        <strain evidence="4">BC 501</strain>
    </source>
</reference>
<dbReference type="Gene3D" id="2.40.128.110">
    <property type="entry name" value="Lipid/polyisoprenoid-binding, YceI-like"/>
    <property type="match status" value="1"/>
</dbReference>
<protein>
    <recommendedName>
        <fullName evidence="2">Lipid/polyisoprenoid-binding YceI-like domain-containing protein</fullName>
    </recommendedName>
</protein>
<dbReference type="STRING" id="477641.MODMU_2913"/>
<dbReference type="HOGENOM" id="CLU_071003_3_1_11"/>
<evidence type="ECO:0000313" key="4">
    <source>
        <dbReference type="Proteomes" id="UP000006461"/>
    </source>
</evidence>
<dbReference type="Proteomes" id="UP000006461">
    <property type="component" value="Chromosome"/>
</dbReference>
<dbReference type="Pfam" id="PF04264">
    <property type="entry name" value="YceI"/>
    <property type="match status" value="1"/>
</dbReference>
<evidence type="ECO:0000313" key="3">
    <source>
        <dbReference type="EMBL" id="CCH88341.1"/>
    </source>
</evidence>
<dbReference type="KEGG" id="mmar:MODMU_2913"/>
<dbReference type="SUPFAM" id="SSF101874">
    <property type="entry name" value="YceI-like"/>
    <property type="match status" value="1"/>
</dbReference>
<dbReference type="PANTHER" id="PTHR34406">
    <property type="entry name" value="PROTEIN YCEI"/>
    <property type="match status" value="1"/>
</dbReference>
<dbReference type="EMBL" id="FO203431">
    <property type="protein sequence ID" value="CCH88341.1"/>
    <property type="molecule type" value="Genomic_DNA"/>
</dbReference>
<organism evidence="3 4">
    <name type="scientific">Modestobacter italicus (strain DSM 44449 / CECT 9708 / BC 501)</name>
    <dbReference type="NCBI Taxonomy" id="2732864"/>
    <lineage>
        <taxon>Bacteria</taxon>
        <taxon>Bacillati</taxon>
        <taxon>Actinomycetota</taxon>
        <taxon>Actinomycetes</taxon>
        <taxon>Geodermatophilales</taxon>
        <taxon>Geodermatophilaceae</taxon>
        <taxon>Modestobacter</taxon>
    </lineage>
</organism>
<dbReference type="AlphaFoldDB" id="I4EY78"/>
<evidence type="ECO:0000256" key="1">
    <source>
        <dbReference type="ARBA" id="ARBA00008812"/>
    </source>
</evidence>
<dbReference type="PANTHER" id="PTHR34406:SF1">
    <property type="entry name" value="PROTEIN YCEI"/>
    <property type="match status" value="1"/>
</dbReference>
<dbReference type="eggNOG" id="COG2353">
    <property type="taxonomic scope" value="Bacteria"/>
</dbReference>
<feature type="domain" description="Lipid/polyisoprenoid-binding YceI-like" evidence="2">
    <location>
        <begin position="16"/>
        <end position="174"/>
    </location>
</feature>
<gene>
    <name evidence="3" type="ordered locus">MODMU_2913</name>
</gene>
<keyword evidence="4" id="KW-1185">Reference proteome</keyword>
<proteinExistence type="inferred from homology"/>
<sequence length="176" mass="18661">MTVASSPSVQAPPSGTYRVLPQVSTVSYSGRHLFGLGTVHATFAVTSGEVQVRDPVAESTVVVHMDPTSFSSGNAKRDRDVVGASLLDCATHPEISFASRGLREEGDHWVLSGTVTAHGTAVPVDVVIDRVSPEVPGMRVHARAGHLDRHAFGITGAKGMVGRYLDLDFDMVAERV</sequence>
<name>I4EY78_MODI5</name>
<comment type="similarity">
    <text evidence="1">Belongs to the UPF0312 family.</text>
</comment>
<dbReference type="SMART" id="SM00867">
    <property type="entry name" value="YceI"/>
    <property type="match status" value="1"/>
</dbReference>
<dbReference type="OMA" id="RFRTRTM"/>
<accession>I4EY78</accession>
<evidence type="ECO:0000259" key="2">
    <source>
        <dbReference type="SMART" id="SM00867"/>
    </source>
</evidence>
<dbReference type="OrthoDB" id="9811006at2"/>